<organism evidence="9 10">
    <name type="scientific">Podarcis muralis</name>
    <name type="common">Wall lizard</name>
    <name type="synonym">Lacerta muralis</name>
    <dbReference type="NCBI Taxonomy" id="64176"/>
    <lineage>
        <taxon>Eukaryota</taxon>
        <taxon>Metazoa</taxon>
        <taxon>Chordata</taxon>
        <taxon>Craniata</taxon>
        <taxon>Vertebrata</taxon>
        <taxon>Euteleostomi</taxon>
        <taxon>Lepidosauria</taxon>
        <taxon>Squamata</taxon>
        <taxon>Bifurcata</taxon>
        <taxon>Unidentata</taxon>
        <taxon>Episquamata</taxon>
        <taxon>Laterata</taxon>
        <taxon>Lacertibaenia</taxon>
        <taxon>Lacertidae</taxon>
        <taxon>Podarcis</taxon>
    </lineage>
</organism>
<dbReference type="AlphaFoldDB" id="A0A670I504"/>
<accession>A0A670I504</accession>
<dbReference type="Ensembl" id="ENSPMRT00000007152.1">
    <property type="protein sequence ID" value="ENSPMRP00000006717.1"/>
    <property type="gene ID" value="ENSPMRG00000004548.1"/>
</dbReference>
<dbReference type="InterPro" id="IPR036179">
    <property type="entry name" value="Ig-like_dom_sf"/>
</dbReference>
<dbReference type="KEGG" id="pmua:114599796"/>
<dbReference type="Pfam" id="PF07686">
    <property type="entry name" value="V-set"/>
    <property type="match status" value="1"/>
</dbReference>
<feature type="signal peptide" evidence="7">
    <location>
        <begin position="1"/>
        <end position="22"/>
    </location>
</feature>
<dbReference type="Proteomes" id="UP000472272">
    <property type="component" value="Chromosome 6"/>
</dbReference>
<evidence type="ECO:0000256" key="5">
    <source>
        <dbReference type="SAM" id="MobiDB-lite"/>
    </source>
</evidence>
<dbReference type="InterPro" id="IPR051755">
    <property type="entry name" value="Ig-like_CS_Receptor"/>
</dbReference>
<dbReference type="PANTHER" id="PTHR19971">
    <property type="entry name" value="SIGNAL-REGULATORY PROTEIN BETA"/>
    <property type="match status" value="1"/>
</dbReference>
<evidence type="ECO:0000256" key="7">
    <source>
        <dbReference type="SAM" id="SignalP"/>
    </source>
</evidence>
<dbReference type="GeneTree" id="ENSGT00960000186656"/>
<dbReference type="PROSITE" id="PS50835">
    <property type="entry name" value="IG_LIKE"/>
    <property type="match status" value="1"/>
</dbReference>
<evidence type="ECO:0000256" key="2">
    <source>
        <dbReference type="ARBA" id="ARBA00023157"/>
    </source>
</evidence>
<keyword evidence="6" id="KW-0472">Membrane</keyword>
<evidence type="ECO:0000256" key="6">
    <source>
        <dbReference type="SAM" id="Phobius"/>
    </source>
</evidence>
<name>A0A670I504_PODMU</name>
<feature type="transmembrane region" description="Helical" evidence="6">
    <location>
        <begin position="147"/>
        <end position="168"/>
    </location>
</feature>
<dbReference type="RefSeq" id="XP_028591351.1">
    <property type="nucleotide sequence ID" value="XM_028735518.1"/>
</dbReference>
<dbReference type="OMA" id="TDFTIFI"/>
<feature type="region of interest" description="Disordered" evidence="5">
    <location>
        <begin position="174"/>
        <end position="194"/>
    </location>
</feature>
<dbReference type="FunFam" id="2.60.40.10:FF:000295">
    <property type="entry name" value="Tyrosine-protein phosphatase non-receptor type substrate 1"/>
    <property type="match status" value="1"/>
</dbReference>
<evidence type="ECO:0000259" key="8">
    <source>
        <dbReference type="PROSITE" id="PS50835"/>
    </source>
</evidence>
<keyword evidence="4" id="KW-0393">Immunoglobulin domain</keyword>
<reference evidence="9" key="3">
    <citation type="submission" date="2025-09" db="UniProtKB">
        <authorList>
            <consortium name="Ensembl"/>
        </authorList>
    </citation>
    <scope>IDENTIFICATION</scope>
</reference>
<dbReference type="SMART" id="SM00409">
    <property type="entry name" value="IG"/>
    <property type="match status" value="1"/>
</dbReference>
<proteinExistence type="predicted"/>
<evidence type="ECO:0000256" key="1">
    <source>
        <dbReference type="ARBA" id="ARBA00022729"/>
    </source>
</evidence>
<feature type="chain" id="PRO_5025643078" evidence="7">
    <location>
        <begin position="23"/>
        <end position="232"/>
    </location>
</feature>
<evidence type="ECO:0000313" key="10">
    <source>
        <dbReference type="Proteomes" id="UP000472272"/>
    </source>
</evidence>
<keyword evidence="10" id="KW-1185">Reference proteome</keyword>
<dbReference type="InterPro" id="IPR003599">
    <property type="entry name" value="Ig_sub"/>
</dbReference>
<dbReference type="InterPro" id="IPR013106">
    <property type="entry name" value="Ig_V-set"/>
</dbReference>
<keyword evidence="3" id="KW-0325">Glycoprotein</keyword>
<dbReference type="InterPro" id="IPR007110">
    <property type="entry name" value="Ig-like_dom"/>
</dbReference>
<evidence type="ECO:0000256" key="3">
    <source>
        <dbReference type="ARBA" id="ARBA00023180"/>
    </source>
</evidence>
<evidence type="ECO:0000313" key="9">
    <source>
        <dbReference type="Ensembl" id="ENSPMRP00000006717.1"/>
    </source>
</evidence>
<evidence type="ECO:0000256" key="4">
    <source>
        <dbReference type="ARBA" id="ARBA00023319"/>
    </source>
</evidence>
<protein>
    <submittedName>
        <fullName evidence="9">Signal-regulatory protein beta-1-like</fullName>
    </submittedName>
</protein>
<dbReference type="GeneID" id="114599796"/>
<keyword evidence="6" id="KW-0812">Transmembrane</keyword>
<gene>
    <name evidence="9" type="primary">LOC114599796</name>
</gene>
<feature type="region of interest" description="Disordered" evidence="5">
    <location>
        <begin position="208"/>
        <end position="232"/>
    </location>
</feature>
<reference evidence="9 10" key="1">
    <citation type="journal article" date="2019" name="Proc. Natl. Acad. Sci. U.S.A.">
        <title>Regulatory changes in pterin and carotenoid genes underlie balanced color polymorphisms in the wall lizard.</title>
        <authorList>
            <person name="Andrade P."/>
            <person name="Pinho C."/>
            <person name="Perez I de Lanuza G."/>
            <person name="Afonso S."/>
            <person name="Brejcha J."/>
            <person name="Rubin C.J."/>
            <person name="Wallerman O."/>
            <person name="Pereira P."/>
            <person name="Sabatino S.J."/>
            <person name="Bellati A."/>
            <person name="Pellitteri-Rosa D."/>
            <person name="Bosakova Z."/>
            <person name="Bunikis I."/>
            <person name="Carretero M.A."/>
            <person name="Feiner N."/>
            <person name="Marsik P."/>
            <person name="Pauperio F."/>
            <person name="Salvi D."/>
            <person name="Soler L."/>
            <person name="While G.M."/>
            <person name="Uller T."/>
            <person name="Font E."/>
            <person name="Andersson L."/>
            <person name="Carneiro M."/>
        </authorList>
    </citation>
    <scope>NUCLEOTIDE SEQUENCE</scope>
</reference>
<dbReference type="InterPro" id="IPR013783">
    <property type="entry name" value="Ig-like_fold"/>
</dbReference>
<feature type="domain" description="Ig-like" evidence="8">
    <location>
        <begin position="30"/>
        <end position="115"/>
    </location>
</feature>
<dbReference type="OrthoDB" id="6370831at2759"/>
<reference evidence="9" key="2">
    <citation type="submission" date="2025-08" db="UniProtKB">
        <authorList>
            <consortium name="Ensembl"/>
        </authorList>
    </citation>
    <scope>IDENTIFICATION</scope>
</reference>
<dbReference type="Gene3D" id="2.60.40.10">
    <property type="entry name" value="Immunoglobulins"/>
    <property type="match status" value="1"/>
</dbReference>
<keyword evidence="6" id="KW-1133">Transmembrane helix</keyword>
<keyword evidence="2" id="KW-1015">Disulfide bond</keyword>
<sequence length="232" mass="25479">MAFKGPLGCLFLSALMSQFSKGMEGVAKEPQLQVYQPKNAISVRIGDNLTLECRVTGEGPPGPVRWFLGEGPTKKLIYAGVRSFERVTINNEQSNEDFTIVIHNVTREDAGIYYCGKIKYGKEDFMLHGGGTEVVVTDSPPSNTAPVVAGVSVLLLAVLLLVAVYIYVKKRKGRNQDTSRPEAPTQENASLPKQGVVNKEIVYVDLKDPSGLRRPKQRKAEEHSEYASVRVA</sequence>
<dbReference type="SMART" id="SM00406">
    <property type="entry name" value="IGv"/>
    <property type="match status" value="1"/>
</dbReference>
<dbReference type="SUPFAM" id="SSF48726">
    <property type="entry name" value="Immunoglobulin"/>
    <property type="match status" value="1"/>
</dbReference>
<keyword evidence="1 7" id="KW-0732">Signal</keyword>